<dbReference type="AlphaFoldDB" id="A0A1Y1L988"/>
<reference evidence="3" key="1">
    <citation type="journal article" date="2016" name="Sci. Rep.">
        <title>Molecular characterization of firefly nuptial gifts: a multi-omics approach sheds light on postcopulatory sexual selection.</title>
        <authorList>
            <person name="Al-Wathiqui N."/>
            <person name="Fallon T.R."/>
            <person name="South A."/>
            <person name="Weng J.K."/>
            <person name="Lewis S.M."/>
        </authorList>
    </citation>
    <scope>NUCLEOTIDE SEQUENCE</scope>
</reference>
<name>A0A1Y1L988_PHOPY</name>
<dbReference type="EMBL" id="GEZM01061911">
    <property type="protein sequence ID" value="JAV70226.1"/>
    <property type="molecule type" value="Transcribed_RNA"/>
</dbReference>
<proteinExistence type="predicted"/>
<dbReference type="EMBL" id="GEZM01061913">
    <property type="protein sequence ID" value="JAV70222.1"/>
    <property type="molecule type" value="Transcribed_RNA"/>
</dbReference>
<dbReference type="PANTHER" id="PTHR34153:SF2">
    <property type="entry name" value="SI:CH211-262H13.3-RELATED"/>
    <property type="match status" value="1"/>
</dbReference>
<accession>A0A1Y1L988</accession>
<feature type="compositionally biased region" description="Basic and acidic residues" evidence="1">
    <location>
        <begin position="71"/>
        <end position="82"/>
    </location>
</feature>
<organism evidence="3">
    <name type="scientific">Photinus pyralis</name>
    <name type="common">Common eastern firefly</name>
    <name type="synonym">Lampyris pyralis</name>
    <dbReference type="NCBI Taxonomy" id="7054"/>
    <lineage>
        <taxon>Eukaryota</taxon>
        <taxon>Metazoa</taxon>
        <taxon>Ecdysozoa</taxon>
        <taxon>Arthropoda</taxon>
        <taxon>Hexapoda</taxon>
        <taxon>Insecta</taxon>
        <taxon>Pterygota</taxon>
        <taxon>Neoptera</taxon>
        <taxon>Endopterygota</taxon>
        <taxon>Coleoptera</taxon>
        <taxon>Polyphaga</taxon>
        <taxon>Elateriformia</taxon>
        <taxon>Elateroidea</taxon>
        <taxon>Lampyridae</taxon>
        <taxon>Lampyrinae</taxon>
        <taxon>Photinus</taxon>
    </lineage>
</organism>
<evidence type="ECO:0000256" key="1">
    <source>
        <dbReference type="SAM" id="MobiDB-lite"/>
    </source>
</evidence>
<protein>
    <recommendedName>
        <fullName evidence="2">DUF4806 domain-containing protein</fullName>
    </recommendedName>
</protein>
<dbReference type="Pfam" id="PF16064">
    <property type="entry name" value="DUF4806"/>
    <property type="match status" value="1"/>
</dbReference>
<dbReference type="InterPro" id="IPR032071">
    <property type="entry name" value="DUF4806"/>
</dbReference>
<dbReference type="PANTHER" id="PTHR34153">
    <property type="entry name" value="SI:CH211-262H13.3-RELATED-RELATED"/>
    <property type="match status" value="1"/>
</dbReference>
<feature type="region of interest" description="Disordered" evidence="1">
    <location>
        <begin position="71"/>
        <end position="97"/>
    </location>
</feature>
<feature type="domain" description="DUF4806" evidence="2">
    <location>
        <begin position="246"/>
        <end position="327"/>
    </location>
</feature>
<sequence length="361" mass="41674">MQQYAVVRFLKEYINGENVVSEVPLTWLHDNNSVCKWPPRHDSYHIRKYTVPQPDWTDHPVECERICDSREEARKKSVRDPEAGSSTSSEIDMGRSLRKKRPNKLLVNYYACPSPPRLDDIDAGDEADSDLSLTERPDDEHTANIVQETVEDVAFSQIQGAVYQELRPTEPPNVTCADQQPNMFTELQPHTVQQTTVYNRGMRPTTIDEKLDHVINLLGALKVEIEDLKVNRYGVSAQQVQKLDLNLPIDTIDYLKGLELRINGDAAFKQEFVKYLQHIGGVSAKDLHTRCYKRIFTNSLCESCSWKGFKNNFKMEDLAITKCLYDAVNGSFPTTFKEFELLTRDYLRHSKQRREREQKKS</sequence>
<evidence type="ECO:0000313" key="3">
    <source>
        <dbReference type="EMBL" id="JAV70222.1"/>
    </source>
</evidence>
<evidence type="ECO:0000259" key="2">
    <source>
        <dbReference type="Pfam" id="PF16064"/>
    </source>
</evidence>
<feature type="region of interest" description="Disordered" evidence="1">
    <location>
        <begin position="117"/>
        <end position="138"/>
    </location>
</feature>